<evidence type="ECO:0000313" key="3">
    <source>
        <dbReference type="Proteomes" id="UP001162162"/>
    </source>
</evidence>
<dbReference type="Proteomes" id="UP001162162">
    <property type="component" value="Unassembled WGS sequence"/>
</dbReference>
<evidence type="ECO:0000313" key="2">
    <source>
        <dbReference type="EMBL" id="KAJ8937754.1"/>
    </source>
</evidence>
<evidence type="ECO:0000256" key="1">
    <source>
        <dbReference type="SAM" id="MobiDB-lite"/>
    </source>
</evidence>
<accession>A0AAV8XGY8</accession>
<name>A0AAV8XGY8_9CUCU</name>
<sequence>MAGASDRHLYHNDTSSDTEDYTDDRRRRVFKNRMRYHYFVDNGDKNRATLWVNVEAETVPCTTFHVPIGPSVPLRSYA</sequence>
<gene>
    <name evidence="2" type="ORF">NQ318_006617</name>
</gene>
<reference evidence="2" key="1">
    <citation type="journal article" date="2023" name="Insect Mol. Biol.">
        <title>Genome sequencing provides insights into the evolution of gene families encoding plant cell wall-degrading enzymes in longhorned beetles.</title>
        <authorList>
            <person name="Shin N.R."/>
            <person name="Okamura Y."/>
            <person name="Kirsch R."/>
            <person name="Pauchet Y."/>
        </authorList>
    </citation>
    <scope>NUCLEOTIDE SEQUENCE</scope>
    <source>
        <strain evidence="2">AMC_N1</strain>
    </source>
</reference>
<proteinExistence type="predicted"/>
<comment type="caution">
    <text evidence="2">The sequence shown here is derived from an EMBL/GenBank/DDBJ whole genome shotgun (WGS) entry which is preliminary data.</text>
</comment>
<feature type="region of interest" description="Disordered" evidence="1">
    <location>
        <begin position="1"/>
        <end position="24"/>
    </location>
</feature>
<protein>
    <submittedName>
        <fullName evidence="2">Uncharacterized protein</fullName>
    </submittedName>
</protein>
<organism evidence="2 3">
    <name type="scientific">Aromia moschata</name>
    <dbReference type="NCBI Taxonomy" id="1265417"/>
    <lineage>
        <taxon>Eukaryota</taxon>
        <taxon>Metazoa</taxon>
        <taxon>Ecdysozoa</taxon>
        <taxon>Arthropoda</taxon>
        <taxon>Hexapoda</taxon>
        <taxon>Insecta</taxon>
        <taxon>Pterygota</taxon>
        <taxon>Neoptera</taxon>
        <taxon>Endopterygota</taxon>
        <taxon>Coleoptera</taxon>
        <taxon>Polyphaga</taxon>
        <taxon>Cucujiformia</taxon>
        <taxon>Chrysomeloidea</taxon>
        <taxon>Cerambycidae</taxon>
        <taxon>Cerambycinae</taxon>
        <taxon>Callichromatini</taxon>
        <taxon>Aromia</taxon>
    </lineage>
</organism>
<feature type="compositionally biased region" description="Basic and acidic residues" evidence="1">
    <location>
        <begin position="1"/>
        <end position="11"/>
    </location>
</feature>
<dbReference type="EMBL" id="JAPWTK010000621">
    <property type="protein sequence ID" value="KAJ8937754.1"/>
    <property type="molecule type" value="Genomic_DNA"/>
</dbReference>
<keyword evidence="3" id="KW-1185">Reference proteome</keyword>
<dbReference type="AlphaFoldDB" id="A0AAV8XGY8"/>